<evidence type="ECO:0000256" key="2">
    <source>
        <dbReference type="SAM" id="MobiDB-lite"/>
    </source>
</evidence>
<evidence type="ECO:0000313" key="3">
    <source>
        <dbReference type="EMBL" id="AUX10744.1"/>
    </source>
</evidence>
<dbReference type="RefSeq" id="WP_119821328.1">
    <property type="nucleotide sequence ID" value="NZ_CP025066.1"/>
</dbReference>
<dbReference type="PANTHER" id="PTHR30632">
    <property type="entry name" value="MOLYBDATE-BINDING PERIPLASMIC PROTEIN"/>
    <property type="match status" value="1"/>
</dbReference>
<dbReference type="GO" id="GO:0015689">
    <property type="term" value="P:molybdate ion transport"/>
    <property type="evidence" value="ECO:0007669"/>
    <property type="project" value="TreeGrafter"/>
</dbReference>
<protein>
    <submittedName>
        <fullName evidence="3">Molybdate/tungstate transport system substrate-binding protein</fullName>
    </submittedName>
</protein>
<dbReference type="InterPro" id="IPR006311">
    <property type="entry name" value="TAT_signal"/>
</dbReference>
<feature type="region of interest" description="Disordered" evidence="2">
    <location>
        <begin position="1"/>
        <end position="32"/>
    </location>
</feature>
<comment type="similarity">
    <text evidence="1">Belongs to the bacterial solute-binding protein 1 family. WtpA subfamily.</text>
</comment>
<gene>
    <name evidence="3" type="primary">wtpA</name>
    <name evidence="3" type="ORF">AArcSl_3137</name>
</gene>
<reference evidence="4" key="1">
    <citation type="submission" date="2017-11" db="EMBL/GenBank/DDBJ databases">
        <title>Phenotypic and genomic properties of facultatively anaerobic sulfur-reducing natronoarchaea from hypersaline soda lakes.</title>
        <authorList>
            <person name="Sorokin D.Y."/>
            <person name="Kublanov I.V."/>
            <person name="Roman P."/>
            <person name="Sinninghe Damste J.S."/>
            <person name="Golyshin P.N."/>
            <person name="Rojo D."/>
            <person name="Ciordia S."/>
            <person name="Mena M.D.C."/>
            <person name="Ferrer M."/>
            <person name="Messina E."/>
            <person name="Smedile F."/>
            <person name="La Spada G."/>
            <person name="La Cono V."/>
            <person name="Yakimov M.M."/>
        </authorList>
    </citation>
    <scope>NUCLEOTIDE SEQUENCE [LARGE SCALE GENOMIC DNA]</scope>
    <source>
        <strain evidence="4">AArc-Sl</strain>
    </source>
</reference>
<dbReference type="GeneID" id="37879502"/>
<organism evidence="3 4">
    <name type="scientific">Halalkaliarchaeum desulfuricum</name>
    <dbReference type="NCBI Taxonomy" id="2055893"/>
    <lineage>
        <taxon>Archaea</taxon>
        <taxon>Methanobacteriati</taxon>
        <taxon>Methanobacteriota</taxon>
        <taxon>Stenosarchaea group</taxon>
        <taxon>Halobacteria</taxon>
        <taxon>Halobacteriales</taxon>
        <taxon>Haloferacaceae</taxon>
        <taxon>Halalkaliarchaeum</taxon>
    </lineage>
</organism>
<dbReference type="GO" id="GO:0030973">
    <property type="term" value="F:molybdate ion binding"/>
    <property type="evidence" value="ECO:0007669"/>
    <property type="project" value="TreeGrafter"/>
</dbReference>
<accession>A0A343TNS2</accession>
<dbReference type="PROSITE" id="PS51318">
    <property type="entry name" value="TAT"/>
    <property type="match status" value="1"/>
</dbReference>
<dbReference type="OrthoDB" id="7820at2157"/>
<dbReference type="Pfam" id="PF13531">
    <property type="entry name" value="SBP_bac_11"/>
    <property type="match status" value="1"/>
</dbReference>
<dbReference type="CDD" id="cd13540">
    <property type="entry name" value="PBP2_ModA_WtpA"/>
    <property type="match status" value="1"/>
</dbReference>
<sequence>MERHEGADPSGNRSRLSAAAGPGGTGNGPGRRRFLRGLGGGIAAVGAGLPALAGCLGAAAESVSVLAAGSLAHTFEDHVGPAFEERTGIALHGEYYGSNAVMRMVEDRTKHPDVVVSADATLLRDRLYDGFVDWDVEFATNVLGIGYNPNTDLGTGLERGEPWYDLVRGLPEGDLTIGEPDLDPLGYRAVQAFELAETEYGLDGFREEMLEQTYREPEEPQMMAGVSTGARAGAVVYGNMAVDHGMPFHEFPPAYNFAEPELADHYATAVFVTDEEGYEAVGRPILYNAAVPDDADTPDAGRQLVAFLMDRPDLLIDAGLRVPDSLPRAFGAPPGEVEP</sequence>
<dbReference type="InterPro" id="IPR050682">
    <property type="entry name" value="ModA/WtpA"/>
</dbReference>
<dbReference type="PANTHER" id="PTHR30632:SF16">
    <property type="entry name" value="MOLYBDATE_TUNGSTATE-BINDING PROTEIN WTPA"/>
    <property type="match status" value="1"/>
</dbReference>
<evidence type="ECO:0000313" key="4">
    <source>
        <dbReference type="Proteomes" id="UP000263012"/>
    </source>
</evidence>
<dbReference type="SUPFAM" id="SSF53850">
    <property type="entry name" value="Periplasmic binding protein-like II"/>
    <property type="match status" value="1"/>
</dbReference>
<dbReference type="KEGG" id="hdf:AArcSl_3137"/>
<name>A0A343TNS2_9EURY</name>
<dbReference type="AlphaFoldDB" id="A0A343TNS2"/>
<dbReference type="Proteomes" id="UP000263012">
    <property type="component" value="Chromosome"/>
</dbReference>
<dbReference type="Gene3D" id="3.40.190.10">
    <property type="entry name" value="Periplasmic binding protein-like II"/>
    <property type="match status" value="2"/>
</dbReference>
<evidence type="ECO:0000256" key="1">
    <source>
        <dbReference type="ARBA" id="ARBA00009438"/>
    </source>
</evidence>
<dbReference type="EMBL" id="CP025066">
    <property type="protein sequence ID" value="AUX10744.1"/>
    <property type="molecule type" value="Genomic_DNA"/>
</dbReference>
<proteinExistence type="inferred from homology"/>
<keyword evidence="4" id="KW-1185">Reference proteome</keyword>